<keyword evidence="10" id="KW-0862">Zinc</keyword>
<evidence type="ECO:0000313" key="16">
    <source>
        <dbReference type="Proteomes" id="UP000198406"/>
    </source>
</evidence>
<organism evidence="15 16">
    <name type="scientific">Fistulifera solaris</name>
    <name type="common">Oleaginous diatom</name>
    <dbReference type="NCBI Taxonomy" id="1519565"/>
    <lineage>
        <taxon>Eukaryota</taxon>
        <taxon>Sar</taxon>
        <taxon>Stramenopiles</taxon>
        <taxon>Ochrophyta</taxon>
        <taxon>Bacillariophyta</taxon>
        <taxon>Bacillariophyceae</taxon>
        <taxon>Bacillariophycidae</taxon>
        <taxon>Naviculales</taxon>
        <taxon>Naviculaceae</taxon>
        <taxon>Fistulifera</taxon>
    </lineage>
</organism>
<comment type="caution">
    <text evidence="15">The sequence shown here is derived from an EMBL/GenBank/DDBJ whole genome shotgun (WGS) entry which is preliminary data.</text>
</comment>
<evidence type="ECO:0000256" key="9">
    <source>
        <dbReference type="ARBA" id="ARBA00022801"/>
    </source>
</evidence>
<dbReference type="GO" id="GO:0005737">
    <property type="term" value="C:cytoplasm"/>
    <property type="evidence" value="ECO:0007669"/>
    <property type="project" value="UniProtKB-SubCell"/>
</dbReference>
<dbReference type="SUPFAM" id="SSF102712">
    <property type="entry name" value="JAB1/MPN domain"/>
    <property type="match status" value="1"/>
</dbReference>
<dbReference type="GO" id="GO:0008237">
    <property type="term" value="F:metallopeptidase activity"/>
    <property type="evidence" value="ECO:0007669"/>
    <property type="project" value="UniProtKB-KW"/>
</dbReference>
<keyword evidence="9" id="KW-0378">Hydrolase</keyword>
<dbReference type="OrthoDB" id="10266268at2759"/>
<feature type="domain" description="MPN" evidence="14">
    <location>
        <begin position="47"/>
        <end position="205"/>
    </location>
</feature>
<keyword evidence="5" id="KW-0963">Cytoplasm</keyword>
<keyword evidence="8" id="KW-0736">Signalosome</keyword>
<comment type="similarity">
    <text evidence="3">Belongs to the peptidase M67A family. CSN5 subfamily.</text>
</comment>
<comment type="subcellular location">
    <subcellularLocation>
        <location evidence="2">Cytoplasm</location>
    </subcellularLocation>
    <subcellularLocation>
        <location evidence="1">Nucleus</location>
    </subcellularLocation>
</comment>
<dbReference type="InterPro" id="IPR050242">
    <property type="entry name" value="JAMM_MPN+_peptidase_M67A"/>
</dbReference>
<keyword evidence="12" id="KW-0539">Nucleus</keyword>
<evidence type="ECO:0000259" key="14">
    <source>
        <dbReference type="PROSITE" id="PS50249"/>
    </source>
</evidence>
<evidence type="ECO:0000256" key="12">
    <source>
        <dbReference type="ARBA" id="ARBA00023242"/>
    </source>
</evidence>
<keyword evidence="6" id="KW-0645">Protease</keyword>
<dbReference type="FunFam" id="3.40.140.10:FF:000203">
    <property type="entry name" value="COP9 signalosome complex subunit 5"/>
    <property type="match status" value="1"/>
</dbReference>
<evidence type="ECO:0000256" key="2">
    <source>
        <dbReference type="ARBA" id="ARBA00004496"/>
    </source>
</evidence>
<evidence type="ECO:0000256" key="4">
    <source>
        <dbReference type="ARBA" id="ARBA00014880"/>
    </source>
</evidence>
<sequence>MELEKSPSETKEETSQPDARFHLDEAALETLRTEAPWMKNPKYFQSVTISPSAIIKIMMHCQSGVDKGIQKGGNPIEVMGLLLGRPDTLNSNTLIITDAFPLPIEGFETRVVADDEHVVNHMISLGESLEATRKEKFMGWYHSHPFDLSEHSHCFLSQTDLTTQLQWQRAEDPHGNPFVALVVDPLRSMYTEYPEIKAFRAYPPEYNSPVPIECPNGSIETSDQIRLEKWGSCWNRYYELKVEYYMSTVSRKVIVDGLTQDSLWMRSLVRAPPSLWMPQMKSVANDFVHAANSKIVGSAGGGGRSAMGSRSSVRPDPPQSQEWNKVVMQVSDLAMEHLAQETLQESKNIVFSVGL</sequence>
<dbReference type="SMART" id="SM00232">
    <property type="entry name" value="JAB_MPN"/>
    <property type="match status" value="1"/>
</dbReference>
<dbReference type="InParanoid" id="A0A1Z5JFX4"/>
<feature type="region of interest" description="Disordered" evidence="13">
    <location>
        <begin position="299"/>
        <end position="321"/>
    </location>
</feature>
<dbReference type="GO" id="GO:0046872">
    <property type="term" value="F:metal ion binding"/>
    <property type="evidence" value="ECO:0007669"/>
    <property type="project" value="UniProtKB-KW"/>
</dbReference>
<name>A0A1Z5JFX4_FISSO</name>
<dbReference type="Proteomes" id="UP000198406">
    <property type="component" value="Unassembled WGS sequence"/>
</dbReference>
<evidence type="ECO:0000256" key="6">
    <source>
        <dbReference type="ARBA" id="ARBA00022670"/>
    </source>
</evidence>
<keyword evidence="11" id="KW-0482">Metalloprotease</keyword>
<dbReference type="GO" id="GO:0008180">
    <property type="term" value="C:COP9 signalosome"/>
    <property type="evidence" value="ECO:0007669"/>
    <property type="project" value="UniProtKB-KW"/>
</dbReference>
<evidence type="ECO:0000256" key="8">
    <source>
        <dbReference type="ARBA" id="ARBA00022790"/>
    </source>
</evidence>
<reference evidence="15 16" key="1">
    <citation type="journal article" date="2015" name="Plant Cell">
        <title>Oil accumulation by the oleaginous diatom Fistulifera solaris as revealed by the genome and transcriptome.</title>
        <authorList>
            <person name="Tanaka T."/>
            <person name="Maeda Y."/>
            <person name="Veluchamy A."/>
            <person name="Tanaka M."/>
            <person name="Abida H."/>
            <person name="Marechal E."/>
            <person name="Bowler C."/>
            <person name="Muto M."/>
            <person name="Sunaga Y."/>
            <person name="Tanaka M."/>
            <person name="Yoshino T."/>
            <person name="Taniguchi T."/>
            <person name="Fukuda Y."/>
            <person name="Nemoto M."/>
            <person name="Matsumoto M."/>
            <person name="Wong P.S."/>
            <person name="Aburatani S."/>
            <person name="Fujibuchi W."/>
        </authorList>
    </citation>
    <scope>NUCLEOTIDE SEQUENCE [LARGE SCALE GENOMIC DNA]</scope>
    <source>
        <strain evidence="15 16">JPCC DA0580</strain>
    </source>
</reference>
<dbReference type="InterPro" id="IPR037518">
    <property type="entry name" value="MPN"/>
</dbReference>
<evidence type="ECO:0000256" key="3">
    <source>
        <dbReference type="ARBA" id="ARBA00006008"/>
    </source>
</evidence>
<accession>A0A1Z5JFX4</accession>
<dbReference type="Pfam" id="PF01398">
    <property type="entry name" value="JAB"/>
    <property type="match status" value="1"/>
</dbReference>
<dbReference type="GO" id="GO:0006508">
    <property type="term" value="P:proteolysis"/>
    <property type="evidence" value="ECO:0007669"/>
    <property type="project" value="UniProtKB-KW"/>
</dbReference>
<protein>
    <recommendedName>
        <fullName evidence="4">COP9 signalosome complex subunit 5</fullName>
    </recommendedName>
</protein>
<evidence type="ECO:0000313" key="15">
    <source>
        <dbReference type="EMBL" id="GAX12661.1"/>
    </source>
</evidence>
<evidence type="ECO:0000256" key="13">
    <source>
        <dbReference type="SAM" id="MobiDB-lite"/>
    </source>
</evidence>
<gene>
    <name evidence="15" type="ORF">FisN_13Lh132</name>
</gene>
<dbReference type="PANTHER" id="PTHR10410">
    <property type="entry name" value="EUKARYOTIC TRANSLATION INITIATION FACTOR 3 -RELATED"/>
    <property type="match status" value="1"/>
</dbReference>
<evidence type="ECO:0000256" key="7">
    <source>
        <dbReference type="ARBA" id="ARBA00022723"/>
    </source>
</evidence>
<dbReference type="InterPro" id="IPR000555">
    <property type="entry name" value="JAMM/MPN+_dom"/>
</dbReference>
<keyword evidence="16" id="KW-1185">Reference proteome</keyword>
<proteinExistence type="inferred from homology"/>
<dbReference type="AlphaFoldDB" id="A0A1Z5JFX4"/>
<evidence type="ECO:0000256" key="5">
    <source>
        <dbReference type="ARBA" id="ARBA00022490"/>
    </source>
</evidence>
<evidence type="ECO:0000256" key="10">
    <source>
        <dbReference type="ARBA" id="ARBA00022833"/>
    </source>
</evidence>
<evidence type="ECO:0000256" key="1">
    <source>
        <dbReference type="ARBA" id="ARBA00004123"/>
    </source>
</evidence>
<keyword evidence="7" id="KW-0479">Metal-binding</keyword>
<dbReference type="PROSITE" id="PS50249">
    <property type="entry name" value="MPN"/>
    <property type="match status" value="1"/>
</dbReference>
<dbReference type="Gene3D" id="3.40.140.10">
    <property type="entry name" value="Cytidine Deaminase, domain 2"/>
    <property type="match status" value="1"/>
</dbReference>
<dbReference type="EMBL" id="BDSP01000053">
    <property type="protein sequence ID" value="GAX12661.1"/>
    <property type="molecule type" value="Genomic_DNA"/>
</dbReference>
<evidence type="ECO:0000256" key="11">
    <source>
        <dbReference type="ARBA" id="ARBA00023049"/>
    </source>
</evidence>